<gene>
    <name evidence="1" type="ORF">H5410_042734</name>
</gene>
<protein>
    <submittedName>
        <fullName evidence="1">Uncharacterized protein</fullName>
    </submittedName>
</protein>
<dbReference type="EMBL" id="JACXVP010000008">
    <property type="protein sequence ID" value="KAG5592220.1"/>
    <property type="molecule type" value="Genomic_DNA"/>
</dbReference>
<proteinExistence type="predicted"/>
<dbReference type="SUPFAM" id="SSF81383">
    <property type="entry name" value="F-box domain"/>
    <property type="match status" value="1"/>
</dbReference>
<evidence type="ECO:0000313" key="2">
    <source>
        <dbReference type="Proteomes" id="UP000824120"/>
    </source>
</evidence>
<keyword evidence="2" id="KW-1185">Reference proteome</keyword>
<accession>A0A9J5XYH9</accession>
<evidence type="ECO:0000313" key="1">
    <source>
        <dbReference type="EMBL" id="KAG5592220.1"/>
    </source>
</evidence>
<dbReference type="AlphaFoldDB" id="A0A9J5XYH9"/>
<reference evidence="1 2" key="1">
    <citation type="submission" date="2020-09" db="EMBL/GenBank/DDBJ databases">
        <title>De no assembly of potato wild relative species, Solanum commersonii.</title>
        <authorList>
            <person name="Cho K."/>
        </authorList>
    </citation>
    <scope>NUCLEOTIDE SEQUENCE [LARGE SCALE GENOMIC DNA]</scope>
    <source>
        <strain evidence="1">LZ3.2</strain>
        <tissue evidence="1">Leaf</tissue>
    </source>
</reference>
<organism evidence="1 2">
    <name type="scientific">Solanum commersonii</name>
    <name type="common">Commerson's wild potato</name>
    <name type="synonym">Commerson's nightshade</name>
    <dbReference type="NCBI Taxonomy" id="4109"/>
    <lineage>
        <taxon>Eukaryota</taxon>
        <taxon>Viridiplantae</taxon>
        <taxon>Streptophyta</taxon>
        <taxon>Embryophyta</taxon>
        <taxon>Tracheophyta</taxon>
        <taxon>Spermatophyta</taxon>
        <taxon>Magnoliopsida</taxon>
        <taxon>eudicotyledons</taxon>
        <taxon>Gunneridae</taxon>
        <taxon>Pentapetalae</taxon>
        <taxon>asterids</taxon>
        <taxon>lamiids</taxon>
        <taxon>Solanales</taxon>
        <taxon>Solanaceae</taxon>
        <taxon>Solanoideae</taxon>
        <taxon>Solaneae</taxon>
        <taxon>Solanum</taxon>
    </lineage>
</organism>
<dbReference type="InterPro" id="IPR036047">
    <property type="entry name" value="F-box-like_dom_sf"/>
</dbReference>
<name>A0A9J5XYH9_SOLCO</name>
<dbReference type="Proteomes" id="UP000824120">
    <property type="component" value="Chromosome 8"/>
</dbReference>
<comment type="caution">
    <text evidence="1">The sequence shown here is derived from an EMBL/GenBank/DDBJ whole genome shotgun (WGS) entry which is preliminary data.</text>
</comment>
<sequence length="162" mass="18639">MTNSEDVSKVGDFDYTCNIPEDHIRWGGLLQIELAIFFHNVGEQILGSLPLRDTTRTSILSREWRYKWKSNCIRLLSYMNLSIKDEAIAMDPPDVRYRCRSRGRILNYLNLRFWGTDLGIGSSAGIQVQIQVHVVIVMHPTRHTPMWMFDTGVDVKVGSLII</sequence>